<dbReference type="EMBL" id="JBDFQZ010000001">
    <property type="protein sequence ID" value="KAK9755318.1"/>
    <property type="molecule type" value="Genomic_DNA"/>
</dbReference>
<dbReference type="PANTHER" id="PTHR12300">
    <property type="entry name" value="HVA22-LIKE PROTEINS"/>
    <property type="match status" value="1"/>
</dbReference>
<sequence length="280" mass="32509">MLGDFIGRGLFMILGYAYPAFECFKTVERNKVDIHELRFWCQYWIIIAVLSVCERFGDFFISWLPLYGEMKLAFIIYLWYPKTKGTSYVYESLLRPLVSKHETDIDKHLKELRLRAWDLAIYYYQNCTDLGQSAFFNVIQYIANQSTRLKGGTIENNDRTNGRRGSPPPPSTGSGMWPLRQRKPKPESPSESPQHSNRRWPPPIVDQPAPSAPPMPAAFPTFFKAQAHPSQSKVLEVKPDEARTEYVHVEELYNSEENRSTNREKSRLTASRLNFMRSKT</sequence>
<feature type="region of interest" description="Disordered" evidence="2">
    <location>
        <begin position="255"/>
        <end position="280"/>
    </location>
</feature>
<feature type="compositionally biased region" description="Basic and acidic residues" evidence="2">
    <location>
        <begin position="255"/>
        <end position="267"/>
    </location>
</feature>
<dbReference type="AlphaFoldDB" id="A0AAW1NAY6"/>
<proteinExistence type="inferred from homology"/>
<dbReference type="Pfam" id="PF03134">
    <property type="entry name" value="TB2_DP1_HVA22"/>
    <property type="match status" value="1"/>
</dbReference>
<dbReference type="InterPro" id="IPR004345">
    <property type="entry name" value="TB2_DP1_HVA22"/>
</dbReference>
<evidence type="ECO:0000256" key="2">
    <source>
        <dbReference type="SAM" id="MobiDB-lite"/>
    </source>
</evidence>
<feature type="compositionally biased region" description="Pro residues" evidence="2">
    <location>
        <begin position="200"/>
        <end position="217"/>
    </location>
</feature>
<gene>
    <name evidence="3" type="ORF">RND81_01G017700</name>
</gene>
<evidence type="ECO:0000313" key="4">
    <source>
        <dbReference type="Proteomes" id="UP001443914"/>
    </source>
</evidence>
<comment type="similarity">
    <text evidence="1">Belongs to the DP1 family.</text>
</comment>
<keyword evidence="4" id="KW-1185">Reference proteome</keyword>
<accession>A0AAW1NAY6</accession>
<dbReference type="GO" id="GO:0016020">
    <property type="term" value="C:membrane"/>
    <property type="evidence" value="ECO:0007669"/>
    <property type="project" value="UniProtKB-SubCell"/>
</dbReference>
<comment type="subcellular location">
    <subcellularLocation>
        <location evidence="1">Membrane</location>
        <topology evidence="1">Multi-pass membrane protein</topology>
    </subcellularLocation>
</comment>
<dbReference type="Proteomes" id="UP001443914">
    <property type="component" value="Unassembled WGS sequence"/>
</dbReference>
<feature type="region of interest" description="Disordered" evidence="2">
    <location>
        <begin position="151"/>
        <end position="217"/>
    </location>
</feature>
<dbReference type="PANTHER" id="PTHR12300:SF188">
    <property type="entry name" value="HVA22-LIKE PROTEIN"/>
    <property type="match status" value="1"/>
</dbReference>
<reference evidence="3 4" key="1">
    <citation type="submission" date="2024-03" db="EMBL/GenBank/DDBJ databases">
        <title>WGS assembly of Saponaria officinalis var. Norfolk2.</title>
        <authorList>
            <person name="Jenkins J."/>
            <person name="Shu S."/>
            <person name="Grimwood J."/>
            <person name="Barry K."/>
            <person name="Goodstein D."/>
            <person name="Schmutz J."/>
            <person name="Leebens-Mack J."/>
            <person name="Osbourn A."/>
        </authorList>
    </citation>
    <scope>NUCLEOTIDE SEQUENCE [LARGE SCALE GENOMIC DNA]</scope>
    <source>
        <strain evidence="4">cv. Norfolk2</strain>
        <strain evidence="3">JIC</strain>
        <tissue evidence="3">Leaf</tissue>
    </source>
</reference>
<dbReference type="EMBL" id="JBDFQZ010000001">
    <property type="protein sequence ID" value="KAK9755321.1"/>
    <property type="molecule type" value="Genomic_DNA"/>
</dbReference>
<name>A0AAW1NAY6_SAPOF</name>
<evidence type="ECO:0000313" key="3">
    <source>
        <dbReference type="EMBL" id="KAK9755321.1"/>
    </source>
</evidence>
<dbReference type="EMBL" id="JBDFQZ010000001">
    <property type="protein sequence ID" value="KAK9755319.1"/>
    <property type="molecule type" value="Genomic_DNA"/>
</dbReference>
<comment type="caution">
    <text evidence="3">The sequence shown here is derived from an EMBL/GenBank/DDBJ whole genome shotgun (WGS) entry which is preliminary data.</text>
</comment>
<protein>
    <recommendedName>
        <fullName evidence="1">HVA22-like protein</fullName>
    </recommendedName>
</protein>
<organism evidence="3 4">
    <name type="scientific">Saponaria officinalis</name>
    <name type="common">Common soapwort</name>
    <name type="synonym">Lychnis saponaria</name>
    <dbReference type="NCBI Taxonomy" id="3572"/>
    <lineage>
        <taxon>Eukaryota</taxon>
        <taxon>Viridiplantae</taxon>
        <taxon>Streptophyta</taxon>
        <taxon>Embryophyta</taxon>
        <taxon>Tracheophyta</taxon>
        <taxon>Spermatophyta</taxon>
        <taxon>Magnoliopsida</taxon>
        <taxon>eudicotyledons</taxon>
        <taxon>Gunneridae</taxon>
        <taxon>Pentapetalae</taxon>
        <taxon>Caryophyllales</taxon>
        <taxon>Caryophyllaceae</taxon>
        <taxon>Caryophylleae</taxon>
        <taxon>Saponaria</taxon>
    </lineage>
</organism>
<evidence type="ECO:0000256" key="1">
    <source>
        <dbReference type="RuleBase" id="RU362006"/>
    </source>
</evidence>